<dbReference type="InterPro" id="IPR015421">
    <property type="entry name" value="PyrdxlP-dep_Trfase_major"/>
</dbReference>
<dbReference type="InterPro" id="IPR015424">
    <property type="entry name" value="PyrdxlP-dep_Trfase"/>
</dbReference>
<feature type="domain" description="Aromatic amino acid beta-eliminating lyase/threonine aldolase" evidence="5">
    <location>
        <begin position="33"/>
        <end position="297"/>
    </location>
</feature>
<dbReference type="Gene3D" id="3.90.1150.10">
    <property type="entry name" value="Aspartate Aminotransferase, domain 1"/>
    <property type="match status" value="1"/>
</dbReference>
<dbReference type="RefSeq" id="WP_176802530.1">
    <property type="nucleotide sequence ID" value="NZ_JACOFS010000001.1"/>
</dbReference>
<dbReference type="InterPro" id="IPR015422">
    <property type="entry name" value="PyrdxlP-dep_Trfase_small"/>
</dbReference>
<reference evidence="6 7" key="1">
    <citation type="submission" date="2020-06" db="EMBL/GenBank/DDBJ databases">
        <authorList>
            <person name="Qiu C."/>
            <person name="Liu Z."/>
        </authorList>
    </citation>
    <scope>NUCLEOTIDE SEQUENCE [LARGE SCALE GENOMIC DNA]</scope>
    <source>
        <strain evidence="6 7">EM 1</strain>
    </source>
</reference>
<organism evidence="6 7">
    <name type="scientific">Undibacterium oligocarboniphilum</name>
    <dbReference type="NCBI Taxonomy" id="666702"/>
    <lineage>
        <taxon>Bacteria</taxon>
        <taxon>Pseudomonadati</taxon>
        <taxon>Pseudomonadota</taxon>
        <taxon>Betaproteobacteria</taxon>
        <taxon>Burkholderiales</taxon>
        <taxon>Oxalobacteraceae</taxon>
        <taxon>Undibacterium</taxon>
    </lineage>
</organism>
<evidence type="ECO:0000256" key="2">
    <source>
        <dbReference type="ARBA" id="ARBA00006966"/>
    </source>
</evidence>
<gene>
    <name evidence="6" type="ORF">HV832_04860</name>
</gene>
<dbReference type="Gene3D" id="3.40.640.10">
    <property type="entry name" value="Type I PLP-dependent aspartate aminotransferase-like (Major domain)"/>
    <property type="match status" value="1"/>
</dbReference>
<comment type="caution">
    <text evidence="6">The sequence shown here is derived from an EMBL/GenBank/DDBJ whole genome shotgun (WGS) entry which is preliminary data.</text>
</comment>
<dbReference type="GO" id="GO:0006567">
    <property type="term" value="P:L-threonine catabolic process"/>
    <property type="evidence" value="ECO:0007669"/>
    <property type="project" value="TreeGrafter"/>
</dbReference>
<dbReference type="InterPro" id="IPR001597">
    <property type="entry name" value="ArAA_b-elim_lyase/Thr_aldolase"/>
</dbReference>
<evidence type="ECO:0000256" key="4">
    <source>
        <dbReference type="ARBA" id="ARBA00022898"/>
    </source>
</evidence>
<comment type="subunit">
    <text evidence="3">Homotetramer.</text>
</comment>
<evidence type="ECO:0000256" key="1">
    <source>
        <dbReference type="ARBA" id="ARBA00001933"/>
    </source>
</evidence>
<comment type="similarity">
    <text evidence="2">Belongs to the threonine aldolase family.</text>
</comment>
<dbReference type="Proteomes" id="UP000588051">
    <property type="component" value="Unassembled WGS sequence"/>
</dbReference>
<evidence type="ECO:0000259" key="5">
    <source>
        <dbReference type="Pfam" id="PF01212"/>
    </source>
</evidence>
<keyword evidence="7" id="KW-1185">Reference proteome</keyword>
<evidence type="ECO:0000313" key="7">
    <source>
        <dbReference type="Proteomes" id="UP000588051"/>
    </source>
</evidence>
<evidence type="ECO:0000313" key="6">
    <source>
        <dbReference type="EMBL" id="NVO77156.1"/>
    </source>
</evidence>
<keyword evidence="4" id="KW-0663">Pyridoxal phosphate</keyword>
<proteinExistence type="inferred from homology"/>
<dbReference type="GO" id="GO:0008732">
    <property type="term" value="F:L-allo-threonine aldolase activity"/>
    <property type="evidence" value="ECO:0007669"/>
    <property type="project" value="TreeGrafter"/>
</dbReference>
<name>A0A850QM04_9BURK</name>
<comment type="cofactor">
    <cofactor evidence="1">
        <name>pyridoxal 5'-phosphate</name>
        <dbReference type="ChEBI" id="CHEBI:597326"/>
    </cofactor>
</comment>
<dbReference type="SUPFAM" id="SSF53383">
    <property type="entry name" value="PLP-dependent transferases"/>
    <property type="match status" value="1"/>
</dbReference>
<dbReference type="Pfam" id="PF01212">
    <property type="entry name" value="Beta_elim_lyase"/>
    <property type="match status" value="1"/>
</dbReference>
<dbReference type="AlphaFoldDB" id="A0A850QM04"/>
<protein>
    <submittedName>
        <fullName evidence="6">Threonine aldolase</fullName>
    </submittedName>
</protein>
<accession>A0A850QM04</accession>
<dbReference type="PANTHER" id="PTHR48097:SF9">
    <property type="entry name" value="L-THREONINE ALDOLASE"/>
    <property type="match status" value="1"/>
</dbReference>
<evidence type="ECO:0000256" key="3">
    <source>
        <dbReference type="ARBA" id="ARBA00011881"/>
    </source>
</evidence>
<dbReference type="GO" id="GO:0006545">
    <property type="term" value="P:glycine biosynthetic process"/>
    <property type="evidence" value="ECO:0007669"/>
    <property type="project" value="TreeGrafter"/>
</dbReference>
<dbReference type="PANTHER" id="PTHR48097">
    <property type="entry name" value="L-THREONINE ALDOLASE-RELATED"/>
    <property type="match status" value="1"/>
</dbReference>
<dbReference type="EMBL" id="JABXYJ010000002">
    <property type="protein sequence ID" value="NVO77156.1"/>
    <property type="molecule type" value="Genomic_DNA"/>
</dbReference>
<sequence length="367" mass="41380">MTDVELLQLKQSCHSIFSGHALLSPADSFSRMAQWCEQQQIQHDVYGEGEFVQKFEAKIASLLGMEAAVFCMTGTLAQVTALRLACTERGSPLVALHPTSHILLHERSNFQALDHFTALQIGNPHRPWDVADLQKQPEKIAAAQYELPMREIGGQLPDWDSLEAIKSYCHTQNIHLHMDGARLWEASAGLNKSLQEIAAGFDSVYVSFYKGIGGMGGAMLLGNKNLIAKARVWMHRQGGNVFRRTPYVVAAAMQFDQQLAQMPAYLARTRDVFRILQNYPEFQTNPATPQVNMFHLHLPMDKDTAIHLRNQIAAEQGIWLFNQAVHASLPNRSMFEWYVGDQLLHLSDTVIRQGLDQLRSGMQQRNF</sequence>
<dbReference type="GO" id="GO:0005829">
    <property type="term" value="C:cytosol"/>
    <property type="evidence" value="ECO:0007669"/>
    <property type="project" value="TreeGrafter"/>
</dbReference>